<evidence type="ECO:0000256" key="1">
    <source>
        <dbReference type="SAM" id="MobiDB-lite"/>
    </source>
</evidence>
<feature type="region of interest" description="Disordered" evidence="1">
    <location>
        <begin position="360"/>
        <end position="381"/>
    </location>
</feature>
<keyword evidence="3" id="KW-1185">Reference proteome</keyword>
<dbReference type="EMBL" id="JADBEK010000001">
    <property type="protein sequence ID" value="MBE1586643.1"/>
    <property type="molecule type" value="Genomic_DNA"/>
</dbReference>
<accession>A0ABR9M186</accession>
<dbReference type="RefSeq" id="WP_192787175.1">
    <property type="nucleotide sequence ID" value="NZ_JADBEK010000001.1"/>
</dbReference>
<sequence>MVPVGAGVAASSLDSGFERQDVVELLRTASATMVDELPDNDIRVGVDKVASVLGRNRPKARAVSSVSDRLNNVRLKDGPVRVDLATFLSGSYRDLSNPAEWTAELAAVPGLDFSQWPLTEPETVAVDQVRVDPFLREKDAVVKSSRLKQDNPGDLPYTEAGEESPAVVRVTWKTVPAKSDAIYRWLVEVLPPEDLSDGDDTGPKAKVTAAGSRRTATVEIKLNESDLEHGSLFVVRVTGLDTAGQPVLLQGREGELAQDESATPRWPAQVPAYGELLFKDGSTATAFRANGRMGVVLQAEDTEPVEDPLPTALSKQRKEIHALLGAHQARWLVESLDWTEELRDKVRSYCQSYKNALDRAATDANHPDDRPKLTSAATRPA</sequence>
<protein>
    <recommendedName>
        <fullName evidence="4">Fibronectin type-III domain-containing protein</fullName>
    </recommendedName>
</protein>
<comment type="caution">
    <text evidence="2">The sequence shown here is derived from an EMBL/GenBank/DDBJ whole genome shotgun (WGS) entry which is preliminary data.</text>
</comment>
<evidence type="ECO:0008006" key="4">
    <source>
        <dbReference type="Google" id="ProtNLM"/>
    </source>
</evidence>
<reference evidence="2 3" key="1">
    <citation type="submission" date="2020-10" db="EMBL/GenBank/DDBJ databases">
        <title>Sequencing the genomes of 1000 actinobacteria strains.</title>
        <authorList>
            <person name="Klenk H.-P."/>
        </authorList>
    </citation>
    <scope>NUCLEOTIDE SEQUENCE [LARGE SCALE GENOMIC DNA]</scope>
    <source>
        <strain evidence="2 3">DSM 43173</strain>
    </source>
</reference>
<gene>
    <name evidence="2" type="ORF">H4W80_004901</name>
</gene>
<proteinExistence type="predicted"/>
<name>A0ABR9M186_9ACTN</name>
<evidence type="ECO:0000313" key="3">
    <source>
        <dbReference type="Proteomes" id="UP000633509"/>
    </source>
</evidence>
<feature type="compositionally biased region" description="Basic and acidic residues" evidence="1">
    <location>
        <begin position="360"/>
        <end position="372"/>
    </location>
</feature>
<dbReference type="Proteomes" id="UP000633509">
    <property type="component" value="Unassembled WGS sequence"/>
</dbReference>
<organism evidence="2 3">
    <name type="scientific">Nonomuraea angiospora</name>
    <dbReference type="NCBI Taxonomy" id="46172"/>
    <lineage>
        <taxon>Bacteria</taxon>
        <taxon>Bacillati</taxon>
        <taxon>Actinomycetota</taxon>
        <taxon>Actinomycetes</taxon>
        <taxon>Streptosporangiales</taxon>
        <taxon>Streptosporangiaceae</taxon>
        <taxon>Nonomuraea</taxon>
    </lineage>
</organism>
<evidence type="ECO:0000313" key="2">
    <source>
        <dbReference type="EMBL" id="MBE1586643.1"/>
    </source>
</evidence>